<organism evidence="2 3">
    <name type="scientific">Eiseniibacteriota bacterium</name>
    <dbReference type="NCBI Taxonomy" id="2212470"/>
    <lineage>
        <taxon>Bacteria</taxon>
        <taxon>Candidatus Eiseniibacteriota</taxon>
    </lineage>
</organism>
<dbReference type="EMBL" id="VBPB01000182">
    <property type="protein sequence ID" value="TMQ71138.1"/>
    <property type="molecule type" value="Genomic_DNA"/>
</dbReference>
<reference evidence="2 3" key="1">
    <citation type="journal article" date="2019" name="Nat. Microbiol.">
        <title>Mediterranean grassland soil C-N compound turnover is dependent on rainfall and depth, and is mediated by genomically divergent microorganisms.</title>
        <authorList>
            <person name="Diamond S."/>
            <person name="Andeer P.F."/>
            <person name="Li Z."/>
            <person name="Crits-Christoph A."/>
            <person name="Burstein D."/>
            <person name="Anantharaman K."/>
            <person name="Lane K.R."/>
            <person name="Thomas B.C."/>
            <person name="Pan C."/>
            <person name="Northen T.R."/>
            <person name="Banfield J.F."/>
        </authorList>
    </citation>
    <scope>NUCLEOTIDE SEQUENCE [LARGE SCALE GENOMIC DNA]</scope>
    <source>
        <strain evidence="2">WS_11</strain>
    </source>
</reference>
<dbReference type="Proteomes" id="UP000319771">
    <property type="component" value="Unassembled WGS sequence"/>
</dbReference>
<dbReference type="PROSITE" id="PS51257">
    <property type="entry name" value="PROKAR_LIPOPROTEIN"/>
    <property type="match status" value="1"/>
</dbReference>
<proteinExistence type="predicted"/>
<dbReference type="InterPro" id="IPR005586">
    <property type="entry name" value="ABC_trans_aux"/>
</dbReference>
<dbReference type="SUPFAM" id="SSF159594">
    <property type="entry name" value="XCC0632-like"/>
    <property type="match status" value="1"/>
</dbReference>
<feature type="domain" description="ABC-type transport auxiliary lipoprotein component" evidence="1">
    <location>
        <begin position="46"/>
        <end position="181"/>
    </location>
</feature>
<name>A0A538U5G3_UNCEI</name>
<dbReference type="Gene3D" id="3.40.50.10610">
    <property type="entry name" value="ABC-type transport auxiliary lipoprotein component"/>
    <property type="match status" value="1"/>
</dbReference>
<comment type="caution">
    <text evidence="2">The sequence shown here is derived from an EMBL/GenBank/DDBJ whole genome shotgun (WGS) entry which is preliminary data.</text>
</comment>
<evidence type="ECO:0000259" key="1">
    <source>
        <dbReference type="Pfam" id="PF03886"/>
    </source>
</evidence>
<protein>
    <recommendedName>
        <fullName evidence="1">ABC-type transport auxiliary lipoprotein component domain-containing protein</fullName>
    </recommendedName>
</protein>
<gene>
    <name evidence="2" type="ORF">E6K81_10845</name>
</gene>
<evidence type="ECO:0000313" key="3">
    <source>
        <dbReference type="Proteomes" id="UP000319771"/>
    </source>
</evidence>
<dbReference type="AlphaFoldDB" id="A0A538U5G3"/>
<accession>A0A538U5G3</accession>
<evidence type="ECO:0000313" key="2">
    <source>
        <dbReference type="EMBL" id="TMQ71138.1"/>
    </source>
</evidence>
<sequence>MRAGWIGIAFLASGCLFRDAPAPRFFRPESAALDAPSVAPSVVTGVPLRLRPVQGTPLLRERIVWRASAVEYGLYEQRRWSDLPASYVERALESALRATPGVRLADRPGAAVLRVEVVAFEEVQAPARVAAVSLAVKLIDIERFRLIDRTFSAEAPIANETPAATATAMGKALDDAVTAVAVAVGERLQAR</sequence>
<dbReference type="Pfam" id="PF03886">
    <property type="entry name" value="ABC_trans_aux"/>
    <property type="match status" value="1"/>
</dbReference>